<dbReference type="PANTHER" id="PTHR10724:SF7">
    <property type="entry name" value="SMALL RIBOSOMAL SUBUNIT PROTEIN BS1C"/>
    <property type="match status" value="1"/>
</dbReference>
<dbReference type="CDD" id="cd05692">
    <property type="entry name" value="S1_RPS1_repeat_hs4"/>
    <property type="match status" value="1"/>
</dbReference>
<keyword evidence="6" id="KW-1185">Reference proteome</keyword>
<protein>
    <recommendedName>
        <fullName evidence="4">S1 motif domain-containing protein</fullName>
    </recommendedName>
</protein>
<evidence type="ECO:0000313" key="6">
    <source>
        <dbReference type="Proteomes" id="UP001642487"/>
    </source>
</evidence>
<comment type="similarity">
    <text evidence="1">Belongs to the bacterial ribosomal protein bS1 family.</text>
</comment>
<gene>
    <name evidence="5" type="ORF">CITCOLO1_LOCUS5571</name>
</gene>
<reference evidence="5 6" key="1">
    <citation type="submission" date="2024-03" db="EMBL/GenBank/DDBJ databases">
        <authorList>
            <person name="Gkanogiannis A."/>
            <person name="Becerra Lopez-Lavalle L."/>
        </authorList>
    </citation>
    <scope>NUCLEOTIDE SEQUENCE [LARGE SCALE GENOMIC DNA]</scope>
</reference>
<keyword evidence="3" id="KW-0687">Ribonucleoprotein</keyword>
<feature type="domain" description="S1 motif" evidence="4">
    <location>
        <begin position="191"/>
        <end position="255"/>
    </location>
</feature>
<dbReference type="Gene3D" id="2.40.50.140">
    <property type="entry name" value="Nucleic acid-binding proteins"/>
    <property type="match status" value="3"/>
</dbReference>
<evidence type="ECO:0000256" key="3">
    <source>
        <dbReference type="ARBA" id="ARBA00023274"/>
    </source>
</evidence>
<dbReference type="Proteomes" id="UP001642487">
    <property type="component" value="Chromosome 11"/>
</dbReference>
<name>A0ABP0Y4H5_9ROSI</name>
<evidence type="ECO:0000256" key="2">
    <source>
        <dbReference type="ARBA" id="ARBA00022980"/>
    </source>
</evidence>
<evidence type="ECO:0000256" key="1">
    <source>
        <dbReference type="ARBA" id="ARBA00006767"/>
    </source>
</evidence>
<dbReference type="SMART" id="SM00316">
    <property type="entry name" value="S1"/>
    <property type="match status" value="3"/>
</dbReference>
<dbReference type="PANTHER" id="PTHR10724">
    <property type="entry name" value="30S RIBOSOMAL PROTEIN S1"/>
    <property type="match status" value="1"/>
</dbReference>
<organism evidence="5 6">
    <name type="scientific">Citrullus colocynthis</name>
    <name type="common">colocynth</name>
    <dbReference type="NCBI Taxonomy" id="252529"/>
    <lineage>
        <taxon>Eukaryota</taxon>
        <taxon>Viridiplantae</taxon>
        <taxon>Streptophyta</taxon>
        <taxon>Embryophyta</taxon>
        <taxon>Tracheophyta</taxon>
        <taxon>Spermatophyta</taxon>
        <taxon>Magnoliopsida</taxon>
        <taxon>eudicotyledons</taxon>
        <taxon>Gunneridae</taxon>
        <taxon>Pentapetalae</taxon>
        <taxon>rosids</taxon>
        <taxon>fabids</taxon>
        <taxon>Cucurbitales</taxon>
        <taxon>Cucurbitaceae</taxon>
        <taxon>Benincaseae</taxon>
        <taxon>Citrullus</taxon>
    </lineage>
</organism>
<proteinExistence type="inferred from homology"/>
<dbReference type="SUPFAM" id="SSF50249">
    <property type="entry name" value="Nucleic acid-binding proteins"/>
    <property type="match status" value="3"/>
</dbReference>
<keyword evidence="2" id="KW-0689">Ribosomal protein</keyword>
<dbReference type="CDD" id="cd04465">
    <property type="entry name" value="S1_RPS1_repeat_ec2_hs2"/>
    <property type="match status" value="1"/>
</dbReference>
<dbReference type="Pfam" id="PF00575">
    <property type="entry name" value="S1"/>
    <property type="match status" value="2"/>
</dbReference>
<feature type="domain" description="S1 motif" evidence="4">
    <location>
        <begin position="268"/>
        <end position="336"/>
    </location>
</feature>
<dbReference type="InterPro" id="IPR012340">
    <property type="entry name" value="NA-bd_OB-fold"/>
</dbReference>
<sequence>MPLALMAHQCTGLRCEPLFSISSRLSKPLDRSHMQNKAARSFPVLAALISSPIPTPQTTERFKLKQSFIDAADRCRNSPMEGVSFTLQHFLASLEKYDFDPQLGAKVKGTVVYSEANGAFVEIAAKSPAYLPLQEACIHRIKRVEEAGIYPGLREEFVIIGENEDDCLTLSLRPIQYELAWERCRQLQAEDVVVKGKVVDANKGGVLVVVEGLKGFVPFSEILMISTAEELINKELPLKFLVVNEEQTRVVLSNRKVMADSKAELAIGSVVTGTVLKLKEYGAFVDIGGIHGLLHISEISHDRIRDVAAVLKPGDVLKVMILNIDREKGHIRLSTKKLEPNTGDMICNPGLVFEKAEEMADRFRQRLAQAEALARADLLSFQPEGRLTLNSDGILGPATPELGVKRGLDIEQYVPPFS</sequence>
<dbReference type="InterPro" id="IPR003029">
    <property type="entry name" value="S1_domain"/>
</dbReference>
<evidence type="ECO:0000313" key="5">
    <source>
        <dbReference type="EMBL" id="CAK9313835.1"/>
    </source>
</evidence>
<dbReference type="EMBL" id="OZ021745">
    <property type="protein sequence ID" value="CAK9313835.1"/>
    <property type="molecule type" value="Genomic_DNA"/>
</dbReference>
<feature type="domain" description="S1 motif" evidence="4">
    <location>
        <begin position="104"/>
        <end position="173"/>
    </location>
</feature>
<evidence type="ECO:0000259" key="4">
    <source>
        <dbReference type="PROSITE" id="PS50126"/>
    </source>
</evidence>
<accession>A0ABP0Y4H5</accession>
<dbReference type="InterPro" id="IPR050437">
    <property type="entry name" value="Ribos_protein_bS1-like"/>
</dbReference>
<dbReference type="PROSITE" id="PS50126">
    <property type="entry name" value="S1"/>
    <property type="match status" value="3"/>
</dbReference>